<reference evidence="1 2" key="1">
    <citation type="journal article" date="2021" name="Appl. Environ. Microbiol.">
        <title>Genetic linkage and physical mapping for an oyster mushroom Pleurotus cornucopiae and QTL analysis for the trait cap color.</title>
        <authorList>
            <person name="Zhang Y."/>
            <person name="Gao W."/>
            <person name="Sonnenberg A."/>
            <person name="Chen Q."/>
            <person name="Zhang J."/>
            <person name="Huang C."/>
        </authorList>
    </citation>
    <scope>NUCLEOTIDE SEQUENCE [LARGE SCALE GENOMIC DNA]</scope>
    <source>
        <strain evidence="1">CCMSSC00406</strain>
    </source>
</reference>
<evidence type="ECO:0000313" key="2">
    <source>
        <dbReference type="Proteomes" id="UP000824881"/>
    </source>
</evidence>
<organism evidence="1 2">
    <name type="scientific">Pleurotus cornucopiae</name>
    <name type="common">Cornucopia mushroom</name>
    <dbReference type="NCBI Taxonomy" id="5321"/>
    <lineage>
        <taxon>Eukaryota</taxon>
        <taxon>Fungi</taxon>
        <taxon>Dikarya</taxon>
        <taxon>Basidiomycota</taxon>
        <taxon>Agaricomycotina</taxon>
        <taxon>Agaricomycetes</taxon>
        <taxon>Agaricomycetidae</taxon>
        <taxon>Agaricales</taxon>
        <taxon>Pleurotineae</taxon>
        <taxon>Pleurotaceae</taxon>
        <taxon>Pleurotus</taxon>
    </lineage>
</organism>
<accession>A0ACB7IXW8</accession>
<keyword evidence="2" id="KW-1185">Reference proteome</keyword>
<protein>
    <submittedName>
        <fullName evidence="1">Uncharacterized protein</fullName>
    </submittedName>
</protein>
<name>A0ACB7IXW8_PLECO</name>
<proteinExistence type="predicted"/>
<dbReference type="EMBL" id="WQMT02000005">
    <property type="protein sequence ID" value="KAG9223082.1"/>
    <property type="molecule type" value="Genomic_DNA"/>
</dbReference>
<sequence length="399" mass="43350">MALMTAARWFALLSFVCVLATVSAFSNDRSDNLAVYWGQDSGGNQQRLSFYCDDDTIDAFPLAFLYVFFGKGGKPMLDLSNICSQSGSGSFKGTNLADCSFLASDIRTCQAKGKIVTLSLGGATGKVGFNSDSQARGFARDIWDFFLGGDSNTRPFGSAVLDGIDLDIESGSSAHYAAFVNELRSFMNVTKSTFNASYYITAAPQCPFPDQAIGAALNGASFDAVYVQFYNNFCESSRPKDFNFDTWDNWARKQSPNKNVKVYLGAPGAPSAAGDGYVNINTLINLAKDAQKRYPSFGGVMLWDASEARSNNRYDRAIKQALVQDQPSRLPTTTVPSRQPGTTREPATTRAPATTLAPAPAPSPTTTSFAEPEILRPQRGRVMPQTVIHPNLNSRFFRL</sequence>
<comment type="caution">
    <text evidence="1">The sequence shown here is derived from an EMBL/GenBank/DDBJ whole genome shotgun (WGS) entry which is preliminary data.</text>
</comment>
<evidence type="ECO:0000313" key="1">
    <source>
        <dbReference type="EMBL" id="KAG9223082.1"/>
    </source>
</evidence>
<dbReference type="Proteomes" id="UP000824881">
    <property type="component" value="Unassembled WGS sequence"/>
</dbReference>
<gene>
    <name evidence="1" type="ORF">CCMSSC00406_0000229</name>
</gene>